<dbReference type="InterPro" id="IPR013737">
    <property type="entry name" value="Bac_rhamnosid_N"/>
</dbReference>
<evidence type="ECO:0000256" key="1">
    <source>
        <dbReference type="ARBA" id="ARBA00001445"/>
    </source>
</evidence>
<evidence type="ECO:0000313" key="9">
    <source>
        <dbReference type="Proteomes" id="UP001501138"/>
    </source>
</evidence>
<dbReference type="EC" id="3.2.1.40" evidence="2"/>
<dbReference type="Proteomes" id="UP001501138">
    <property type="component" value="Unassembled WGS sequence"/>
</dbReference>
<evidence type="ECO:0000259" key="4">
    <source>
        <dbReference type="Pfam" id="PF05592"/>
    </source>
</evidence>
<dbReference type="RefSeq" id="WP_344250872.1">
    <property type="nucleotide sequence ID" value="NZ_BAAAPM010000011.1"/>
</dbReference>
<name>A0ABP4W186_9MICO</name>
<reference evidence="9" key="1">
    <citation type="journal article" date="2019" name="Int. J. Syst. Evol. Microbiol.">
        <title>The Global Catalogue of Microorganisms (GCM) 10K type strain sequencing project: providing services to taxonomists for standard genome sequencing and annotation.</title>
        <authorList>
            <consortium name="The Broad Institute Genomics Platform"/>
            <consortium name="The Broad Institute Genome Sequencing Center for Infectious Disease"/>
            <person name="Wu L."/>
            <person name="Ma J."/>
        </authorList>
    </citation>
    <scope>NUCLEOTIDE SEQUENCE [LARGE SCALE GENOMIC DNA]</scope>
    <source>
        <strain evidence="9">JCM 15589</strain>
    </source>
</reference>
<sequence length="750" mass="81300">MPNTARFITPVDDPGSAPVLFRRVRPDRGHGAITSARLTVSARGVVEAWIDGEPVSPDVLTPGWTSYEFRIRTVTHDVTRLVGDDVVVALVIGNGWYRGHLGWMGNSALYGDELAGWAELRIVFEDGHEQVVGTDDSWSATGSGILEDDLYDGQTIDARLRPDLAALTDGEPVRVVDVDPALLVESEGPAIRRQELRRPEKIWQAPSGATLVDFGQNFVGWVKVRVQGPAGSTVTVRYAEVLEHEELATRPLRNAKATDRFVLSGGVDEFEPTFTFHGFRYAEVTGWPEGSPLSEDDITGVVVHNDLRRIGHFRSSNELLNQLHANVVWGLRGNFLGVPTDCPQRDERLGWTGDLAVFVPTATFLYDTKDFLSEWLRDLALEQAHLGGTVPVIVPDPLKGVDIGFPPLDATAIWGDAAVWVPWALWEAYGDVAVLSRQFDSMTAHGRRIRDLLSPSGVWDAGFQFGDWLDPTAPPEEPWNSKADNGVVATACAYRTAGMIAGAARALGRQDEAVEFDTMAASLRSAFTREYVEPDGRIHSDAPTAYALAIAFGLLDGTARQQAGDRLTEIMAASGHHISTGFAGTPFITEALSSTGHVADAYRLLLQTECPSWLYPVTMGATTVWERWDSMLPDGSINPGEMTSFNHYALGAVADWIHSVVGGLSPLEPGYARVLIAPMPGGDLTSAETTLDSPHGRISVSWRLDGGDLVVHADLPSEVEGLVRLPGRDDVVVPGGSHVFTAPMSNLVLG</sequence>
<comment type="catalytic activity">
    <reaction evidence="1">
        <text>Hydrolysis of terminal non-reducing alpha-L-rhamnose residues in alpha-L-rhamnosides.</text>
        <dbReference type="EC" id="3.2.1.40"/>
    </reaction>
</comment>
<proteinExistence type="predicted"/>
<feature type="domain" description="Bacterial alpha-L-rhamnosidase N-terminal" evidence="5">
    <location>
        <begin position="32"/>
        <end position="194"/>
    </location>
</feature>
<dbReference type="Gene3D" id="2.60.120.260">
    <property type="entry name" value="Galactose-binding domain-like"/>
    <property type="match status" value="2"/>
</dbReference>
<feature type="domain" description="Alpha-L-rhamnosidase six-hairpin glycosidase" evidence="6">
    <location>
        <begin position="309"/>
        <end position="661"/>
    </location>
</feature>
<evidence type="ECO:0000256" key="2">
    <source>
        <dbReference type="ARBA" id="ARBA00012652"/>
    </source>
</evidence>
<dbReference type="PANTHER" id="PTHR33307">
    <property type="entry name" value="ALPHA-RHAMNOSIDASE (EUROFUNG)"/>
    <property type="match status" value="1"/>
</dbReference>
<dbReference type="InterPro" id="IPR012341">
    <property type="entry name" value="6hp_glycosidase-like_sf"/>
</dbReference>
<dbReference type="Gene3D" id="1.50.10.10">
    <property type="match status" value="1"/>
</dbReference>
<dbReference type="PANTHER" id="PTHR33307:SF6">
    <property type="entry name" value="ALPHA-RHAMNOSIDASE (EUROFUNG)-RELATED"/>
    <property type="match status" value="1"/>
</dbReference>
<organism evidence="8 9">
    <name type="scientific">Isoptericola hypogeus</name>
    <dbReference type="NCBI Taxonomy" id="300179"/>
    <lineage>
        <taxon>Bacteria</taxon>
        <taxon>Bacillati</taxon>
        <taxon>Actinomycetota</taxon>
        <taxon>Actinomycetes</taxon>
        <taxon>Micrococcales</taxon>
        <taxon>Promicromonosporaceae</taxon>
        <taxon>Isoptericola</taxon>
    </lineage>
</organism>
<dbReference type="InterPro" id="IPR008902">
    <property type="entry name" value="Rhamnosid_concanavalin"/>
</dbReference>
<dbReference type="InterPro" id="IPR035396">
    <property type="entry name" value="Bac_rhamnosid6H"/>
</dbReference>
<dbReference type="Pfam" id="PF17390">
    <property type="entry name" value="Bac_rhamnosid_C"/>
    <property type="match status" value="1"/>
</dbReference>
<dbReference type="Pfam" id="PF17389">
    <property type="entry name" value="Bac_rhamnosid6H"/>
    <property type="match status" value="1"/>
</dbReference>
<keyword evidence="3 8" id="KW-0378">Hydrolase</keyword>
<dbReference type="Pfam" id="PF05592">
    <property type="entry name" value="Bac_rhamnosid"/>
    <property type="match status" value="1"/>
</dbReference>
<dbReference type="InterPro" id="IPR035398">
    <property type="entry name" value="Bac_rhamnosid_C"/>
</dbReference>
<dbReference type="SUPFAM" id="SSF48208">
    <property type="entry name" value="Six-hairpin glycosidases"/>
    <property type="match status" value="1"/>
</dbReference>
<dbReference type="Pfam" id="PF08531">
    <property type="entry name" value="Bac_rhamnosid_N"/>
    <property type="match status" value="1"/>
</dbReference>
<dbReference type="EMBL" id="BAAAPM010000011">
    <property type="protein sequence ID" value="GAA1741760.1"/>
    <property type="molecule type" value="Genomic_DNA"/>
</dbReference>
<dbReference type="GO" id="GO:0016787">
    <property type="term" value="F:hydrolase activity"/>
    <property type="evidence" value="ECO:0007669"/>
    <property type="project" value="UniProtKB-KW"/>
</dbReference>
<gene>
    <name evidence="8" type="ORF">GCM10009809_41580</name>
</gene>
<keyword evidence="9" id="KW-1185">Reference proteome</keyword>
<evidence type="ECO:0000259" key="7">
    <source>
        <dbReference type="Pfam" id="PF17390"/>
    </source>
</evidence>
<feature type="domain" description="Alpha-L-rhamnosidase concanavalin-like" evidence="4">
    <location>
        <begin position="205"/>
        <end position="304"/>
    </location>
</feature>
<comment type="caution">
    <text evidence="8">The sequence shown here is derived from an EMBL/GenBank/DDBJ whole genome shotgun (WGS) entry which is preliminary data.</text>
</comment>
<evidence type="ECO:0000259" key="5">
    <source>
        <dbReference type="Pfam" id="PF08531"/>
    </source>
</evidence>
<accession>A0ABP4W186</accession>
<feature type="domain" description="Alpha-L-rhamnosidase C-terminal" evidence="7">
    <location>
        <begin position="663"/>
        <end position="734"/>
    </location>
</feature>
<evidence type="ECO:0000259" key="6">
    <source>
        <dbReference type="Pfam" id="PF17389"/>
    </source>
</evidence>
<evidence type="ECO:0000256" key="3">
    <source>
        <dbReference type="ARBA" id="ARBA00022801"/>
    </source>
</evidence>
<dbReference type="InterPro" id="IPR016007">
    <property type="entry name" value="Alpha_rhamnosid"/>
</dbReference>
<dbReference type="Gene3D" id="2.60.420.10">
    <property type="entry name" value="Maltose phosphorylase, domain 3"/>
    <property type="match status" value="1"/>
</dbReference>
<protein>
    <recommendedName>
        <fullName evidence="2">alpha-L-rhamnosidase</fullName>
        <ecNumber evidence="2">3.2.1.40</ecNumber>
    </recommendedName>
</protein>
<dbReference type="InterPro" id="IPR008928">
    <property type="entry name" value="6-hairpin_glycosidase_sf"/>
</dbReference>
<evidence type="ECO:0000313" key="8">
    <source>
        <dbReference type="EMBL" id="GAA1741760.1"/>
    </source>
</evidence>